<sequence length="169" mass="18735">MLIMWLVAVAGLTFAGVRFSGLLDSMLPAGEPEVTRFSPEMPLPTQPNFYLVCGGGHCPPAIRKIESPVFPVSATQLFSRIEELVPTMGGKVTYRNGETLHIRFVVRSTIFRFPDWVDLQASPVEDNSSQLLAYSRSVYGGDDFGANEKRLEKLLARLDALTRGMSIRQ</sequence>
<reference evidence="1 2" key="1">
    <citation type="submission" date="2014-07" db="EMBL/GenBank/DDBJ databases">
        <title>Draft genome sequence of Thalassospira profundimaris S25-3-2.</title>
        <authorList>
            <person name="Lai Q."/>
            <person name="Shao Z."/>
        </authorList>
    </citation>
    <scope>NUCLEOTIDE SEQUENCE [LARGE SCALE GENOMIC DNA]</scope>
    <source>
        <strain evidence="1 2">S25-3-2</strain>
    </source>
</reference>
<accession>A0A367X9F8</accession>
<dbReference type="Proteomes" id="UP000252517">
    <property type="component" value="Unassembled WGS sequence"/>
</dbReference>
<dbReference type="EMBL" id="JPWH01000008">
    <property type="protein sequence ID" value="RCK50227.1"/>
    <property type="molecule type" value="Genomic_DNA"/>
</dbReference>
<dbReference type="Pfam" id="PF07386">
    <property type="entry name" value="DUF1499"/>
    <property type="match status" value="1"/>
</dbReference>
<gene>
    <name evidence="1" type="ORF">TH25_11450</name>
</gene>
<evidence type="ECO:0008006" key="3">
    <source>
        <dbReference type="Google" id="ProtNLM"/>
    </source>
</evidence>
<name>A0A367X9F8_9PROT</name>
<proteinExistence type="predicted"/>
<evidence type="ECO:0000313" key="2">
    <source>
        <dbReference type="Proteomes" id="UP000252517"/>
    </source>
</evidence>
<dbReference type="AlphaFoldDB" id="A0A367X9F8"/>
<dbReference type="InterPro" id="IPR010865">
    <property type="entry name" value="DUF1499"/>
</dbReference>
<comment type="caution">
    <text evidence="1">The sequence shown here is derived from an EMBL/GenBank/DDBJ whole genome shotgun (WGS) entry which is preliminary data.</text>
</comment>
<organism evidence="1 2">
    <name type="scientific">Thalassospira profundimaris</name>
    <dbReference type="NCBI Taxonomy" id="502049"/>
    <lineage>
        <taxon>Bacteria</taxon>
        <taxon>Pseudomonadati</taxon>
        <taxon>Pseudomonadota</taxon>
        <taxon>Alphaproteobacteria</taxon>
        <taxon>Rhodospirillales</taxon>
        <taxon>Thalassospiraceae</taxon>
        <taxon>Thalassospira</taxon>
    </lineage>
</organism>
<protein>
    <recommendedName>
        <fullName evidence="3">DUF1499 domain-containing protein</fullName>
    </recommendedName>
</protein>
<evidence type="ECO:0000313" key="1">
    <source>
        <dbReference type="EMBL" id="RCK50227.1"/>
    </source>
</evidence>